<gene>
    <name evidence="2" type="ORF">TIFTF001_038559</name>
</gene>
<reference evidence="2" key="1">
    <citation type="submission" date="2023-07" db="EMBL/GenBank/DDBJ databases">
        <title>draft genome sequence of fig (Ficus carica).</title>
        <authorList>
            <person name="Takahashi T."/>
            <person name="Nishimura K."/>
        </authorList>
    </citation>
    <scope>NUCLEOTIDE SEQUENCE</scope>
</reference>
<feature type="region of interest" description="Disordered" evidence="1">
    <location>
        <begin position="1"/>
        <end position="63"/>
    </location>
</feature>
<feature type="compositionally biased region" description="Gly residues" evidence="1">
    <location>
        <begin position="1"/>
        <end position="28"/>
    </location>
</feature>
<dbReference type="Proteomes" id="UP001187192">
    <property type="component" value="Unassembled WGS sequence"/>
</dbReference>
<sequence>MGGGPGGRGVAGDGVRGQSGLGWGGWGCGSQRWGVTNDGAQVAGDRGRSPATKKIVVRKGKMR</sequence>
<proteinExistence type="predicted"/>
<keyword evidence="3" id="KW-1185">Reference proteome</keyword>
<evidence type="ECO:0000256" key="1">
    <source>
        <dbReference type="SAM" id="MobiDB-lite"/>
    </source>
</evidence>
<name>A0AA88E8B8_FICCA</name>
<dbReference type="AlphaFoldDB" id="A0AA88E8B8"/>
<protein>
    <submittedName>
        <fullName evidence="2">Uncharacterized protein</fullName>
    </submittedName>
</protein>
<dbReference type="EMBL" id="BTGU01000864">
    <property type="protein sequence ID" value="GMN69510.1"/>
    <property type="molecule type" value="Genomic_DNA"/>
</dbReference>
<accession>A0AA88E8B8</accession>
<comment type="caution">
    <text evidence="2">The sequence shown here is derived from an EMBL/GenBank/DDBJ whole genome shotgun (WGS) entry which is preliminary data.</text>
</comment>
<evidence type="ECO:0000313" key="3">
    <source>
        <dbReference type="Proteomes" id="UP001187192"/>
    </source>
</evidence>
<evidence type="ECO:0000313" key="2">
    <source>
        <dbReference type="EMBL" id="GMN69510.1"/>
    </source>
</evidence>
<organism evidence="2 3">
    <name type="scientific">Ficus carica</name>
    <name type="common">Common fig</name>
    <dbReference type="NCBI Taxonomy" id="3494"/>
    <lineage>
        <taxon>Eukaryota</taxon>
        <taxon>Viridiplantae</taxon>
        <taxon>Streptophyta</taxon>
        <taxon>Embryophyta</taxon>
        <taxon>Tracheophyta</taxon>
        <taxon>Spermatophyta</taxon>
        <taxon>Magnoliopsida</taxon>
        <taxon>eudicotyledons</taxon>
        <taxon>Gunneridae</taxon>
        <taxon>Pentapetalae</taxon>
        <taxon>rosids</taxon>
        <taxon>fabids</taxon>
        <taxon>Rosales</taxon>
        <taxon>Moraceae</taxon>
        <taxon>Ficeae</taxon>
        <taxon>Ficus</taxon>
    </lineage>
</organism>